<name>A0A1N5UG30_9ARCH</name>
<dbReference type="EMBL" id="LT671858">
    <property type="protein sequence ID" value="SIM58929.1"/>
    <property type="molecule type" value="Genomic_DNA"/>
</dbReference>
<sequence length="79" mass="9414">MREKLKSLNTKERKVDNLNFQISDLNYMWTFEPGKDKHSFFGDNFCFHLSYGKFTEANDFRITVFNCGWDSKINPCDEC</sequence>
<protein>
    <submittedName>
        <fullName evidence="1">Uncharacterized protein</fullName>
    </submittedName>
</protein>
<reference evidence="1 2" key="1">
    <citation type="submission" date="2016-04" db="EMBL/GenBank/DDBJ databases">
        <authorList>
            <person name="Evans L.H."/>
            <person name="Alamgir A."/>
            <person name="Owens N."/>
            <person name="Weber N.D."/>
            <person name="Virtaneva K."/>
            <person name="Barbian K."/>
            <person name="Babar A."/>
            <person name="Rosenke K."/>
        </authorList>
    </citation>
    <scope>NUCLEOTIDE SEQUENCE [LARGE SCALE GENOMIC DNA]</scope>
    <source>
        <strain evidence="2">S5(T) (JCM 30642 \VKM B-2941)</strain>
    </source>
</reference>
<dbReference type="Proteomes" id="UP000195607">
    <property type="component" value="Chromosome I"/>
</dbReference>
<evidence type="ECO:0000313" key="2">
    <source>
        <dbReference type="Proteomes" id="UP000195607"/>
    </source>
</evidence>
<proteinExistence type="predicted"/>
<evidence type="ECO:0000313" key="1">
    <source>
        <dbReference type="EMBL" id="SIM58929.1"/>
    </source>
</evidence>
<dbReference type="AlphaFoldDB" id="A0A1N5UG30"/>
<accession>A0A1N5UG30</accession>
<organism evidence="1 2">
    <name type="scientific">Cuniculiplasma divulgatum</name>
    <dbReference type="NCBI Taxonomy" id="1673428"/>
    <lineage>
        <taxon>Archaea</taxon>
        <taxon>Methanobacteriati</taxon>
        <taxon>Thermoplasmatota</taxon>
        <taxon>Thermoplasmata</taxon>
        <taxon>Thermoplasmatales</taxon>
        <taxon>Cuniculiplasmataceae</taxon>
        <taxon>Cuniculiplasma</taxon>
    </lineage>
</organism>
<gene>
    <name evidence="1" type="ORF">CSP5_0919</name>
</gene>